<sequence length="321" mass="34734">MKRRRLAVGLLAALAGSGVLDGVASAASSRVLAERWLGPRTVDLTVHSPANNRAYPVRLLVPPGWSRTATRTWPVVYLLHGGNDDYTSWTRETDIEELSAAAQVLVVMPDAGRDALYADWHRPTAGPNAGKWETFHLTELWSVLRGRYRAGPARAVAGISAGGYGAITYAARHPGMFAYAAGYSAPLDITNIAIQLVLCRTVADNGDDLSAVWGNPITHGDNWKRHNPLDLVANLRGTGIYLSSGATGLSGEFDPNGSWSPVQFSEAMLGASTFVMAGRLLLAGIPATTNIYLGGTHSWPYWRRELHASWPRMMAALRAYR</sequence>
<dbReference type="InterPro" id="IPR029058">
    <property type="entry name" value="AB_hydrolase_fold"/>
</dbReference>
<dbReference type="Proteomes" id="UP000482960">
    <property type="component" value="Unassembled WGS sequence"/>
</dbReference>
<keyword evidence="1" id="KW-0732">Signal</keyword>
<dbReference type="EMBL" id="BLPG01000001">
    <property type="protein sequence ID" value="GFJ88465.1"/>
    <property type="molecule type" value="Genomic_DNA"/>
</dbReference>
<dbReference type="Gene3D" id="3.40.50.1820">
    <property type="entry name" value="alpha/beta hydrolase"/>
    <property type="match status" value="1"/>
</dbReference>
<reference evidence="2 3" key="1">
    <citation type="submission" date="2020-03" db="EMBL/GenBank/DDBJ databases">
        <title>Whole genome shotgun sequence of Phytohabitans rumicis NBRC 108638.</title>
        <authorList>
            <person name="Komaki H."/>
            <person name="Tamura T."/>
        </authorList>
    </citation>
    <scope>NUCLEOTIDE SEQUENCE [LARGE SCALE GENOMIC DNA]</scope>
    <source>
        <strain evidence="2 3">NBRC 108638</strain>
    </source>
</reference>
<accession>A0A6V8L737</accession>
<feature type="chain" id="PRO_5028905333" description="Esterase" evidence="1">
    <location>
        <begin position="27"/>
        <end position="321"/>
    </location>
</feature>
<comment type="caution">
    <text evidence="2">The sequence shown here is derived from an EMBL/GenBank/DDBJ whole genome shotgun (WGS) entry which is preliminary data.</text>
</comment>
<dbReference type="SUPFAM" id="SSF53474">
    <property type="entry name" value="alpha/beta-Hydrolases"/>
    <property type="match status" value="1"/>
</dbReference>
<dbReference type="PANTHER" id="PTHR48098:SF1">
    <property type="entry name" value="DIACYLGLYCEROL ACYLTRANSFERASE_MYCOLYLTRANSFERASE AG85A"/>
    <property type="match status" value="1"/>
</dbReference>
<protein>
    <recommendedName>
        <fullName evidence="4">Esterase</fullName>
    </recommendedName>
</protein>
<proteinExistence type="predicted"/>
<keyword evidence="3" id="KW-1185">Reference proteome</keyword>
<organism evidence="2 3">
    <name type="scientific">Phytohabitans rumicis</name>
    <dbReference type="NCBI Taxonomy" id="1076125"/>
    <lineage>
        <taxon>Bacteria</taxon>
        <taxon>Bacillati</taxon>
        <taxon>Actinomycetota</taxon>
        <taxon>Actinomycetes</taxon>
        <taxon>Micromonosporales</taxon>
        <taxon>Micromonosporaceae</taxon>
    </lineage>
</organism>
<feature type="signal peptide" evidence="1">
    <location>
        <begin position="1"/>
        <end position="26"/>
    </location>
</feature>
<evidence type="ECO:0000313" key="3">
    <source>
        <dbReference type="Proteomes" id="UP000482960"/>
    </source>
</evidence>
<dbReference type="RefSeq" id="WP_173075808.1">
    <property type="nucleotide sequence ID" value="NZ_BAABJB010000015.1"/>
</dbReference>
<gene>
    <name evidence="2" type="ORF">Prum_021070</name>
</gene>
<dbReference type="InterPro" id="IPR000801">
    <property type="entry name" value="Esterase-like"/>
</dbReference>
<dbReference type="AlphaFoldDB" id="A0A6V8L737"/>
<dbReference type="GO" id="GO:0016747">
    <property type="term" value="F:acyltransferase activity, transferring groups other than amino-acyl groups"/>
    <property type="evidence" value="ECO:0007669"/>
    <property type="project" value="TreeGrafter"/>
</dbReference>
<evidence type="ECO:0000313" key="2">
    <source>
        <dbReference type="EMBL" id="GFJ88465.1"/>
    </source>
</evidence>
<reference evidence="2 3" key="2">
    <citation type="submission" date="2020-03" db="EMBL/GenBank/DDBJ databases">
        <authorList>
            <person name="Ichikawa N."/>
            <person name="Kimura A."/>
            <person name="Kitahashi Y."/>
            <person name="Uohara A."/>
        </authorList>
    </citation>
    <scope>NUCLEOTIDE SEQUENCE [LARGE SCALE GENOMIC DNA]</scope>
    <source>
        <strain evidence="2 3">NBRC 108638</strain>
    </source>
</reference>
<evidence type="ECO:0008006" key="4">
    <source>
        <dbReference type="Google" id="ProtNLM"/>
    </source>
</evidence>
<name>A0A6V8L737_9ACTN</name>
<dbReference type="InterPro" id="IPR050583">
    <property type="entry name" value="Mycobacterial_A85_antigen"/>
</dbReference>
<dbReference type="PANTHER" id="PTHR48098">
    <property type="entry name" value="ENTEROCHELIN ESTERASE-RELATED"/>
    <property type="match status" value="1"/>
</dbReference>
<dbReference type="Pfam" id="PF00756">
    <property type="entry name" value="Esterase"/>
    <property type="match status" value="1"/>
</dbReference>
<evidence type="ECO:0000256" key="1">
    <source>
        <dbReference type="SAM" id="SignalP"/>
    </source>
</evidence>